<gene>
    <name evidence="2" type="primary">LOC142167041</name>
</gene>
<accession>A0AC58SE96</accession>
<sequence length="258" mass="29628">MATDKIDHTHPLFVHPLDTPSSILIPVKLTRSKNYGLWRRSMRIALQAKRKLGGIVYASDAHLVWEDLRERFDKVNRGTDSVSAYFTKLKELWAEYDAMVPIPNSKEYVEHLQQQRLMQFLSELNETYDQARRQILMKTIEPTLNQAYALIIEDENQNSNSTVGNKGDPIAMQAGKIQPRMQINRYKGKKSFVKCEYCNKPSHSKKNCYKLVGYPNDFKNRKTYAANIITGVFGNDKPIQECEGKGSNDALKTGPYFT</sequence>
<proteinExistence type="predicted"/>
<organism evidence="1 2">
    <name type="scientific">Nicotiana tabacum</name>
    <name type="common">Common tobacco</name>
    <dbReference type="NCBI Taxonomy" id="4097"/>
    <lineage>
        <taxon>Eukaryota</taxon>
        <taxon>Viridiplantae</taxon>
        <taxon>Streptophyta</taxon>
        <taxon>Embryophyta</taxon>
        <taxon>Tracheophyta</taxon>
        <taxon>Spermatophyta</taxon>
        <taxon>Magnoliopsida</taxon>
        <taxon>eudicotyledons</taxon>
        <taxon>Gunneridae</taxon>
        <taxon>Pentapetalae</taxon>
        <taxon>asterids</taxon>
        <taxon>lamiids</taxon>
        <taxon>Solanales</taxon>
        <taxon>Solanaceae</taxon>
        <taxon>Nicotianoideae</taxon>
        <taxon>Nicotianeae</taxon>
        <taxon>Nicotiana</taxon>
    </lineage>
</organism>
<dbReference type="RefSeq" id="XP_075083293.1">
    <property type="nucleotide sequence ID" value="XM_075227192.1"/>
</dbReference>
<keyword evidence="1" id="KW-1185">Reference proteome</keyword>
<reference evidence="1" key="1">
    <citation type="journal article" date="2014" name="Nat. Commun.">
        <title>The tobacco genome sequence and its comparison with those of tomato and potato.</title>
        <authorList>
            <person name="Sierro N."/>
            <person name="Battey J.N."/>
            <person name="Ouadi S."/>
            <person name="Bakaher N."/>
            <person name="Bovet L."/>
            <person name="Willig A."/>
            <person name="Goepfert S."/>
            <person name="Peitsch M.C."/>
            <person name="Ivanov N.V."/>
        </authorList>
    </citation>
    <scope>NUCLEOTIDE SEQUENCE [LARGE SCALE GENOMIC DNA]</scope>
</reference>
<evidence type="ECO:0000313" key="2">
    <source>
        <dbReference type="RefSeq" id="XP_075083293.1"/>
    </source>
</evidence>
<reference evidence="2" key="2">
    <citation type="submission" date="2025-08" db="UniProtKB">
        <authorList>
            <consortium name="RefSeq"/>
        </authorList>
    </citation>
    <scope>IDENTIFICATION</scope>
    <source>
        <tissue evidence="2">Leaf</tissue>
    </source>
</reference>
<dbReference type="Proteomes" id="UP000790787">
    <property type="component" value="Chromosome 12"/>
</dbReference>
<name>A0AC58SE96_TOBAC</name>
<evidence type="ECO:0000313" key="1">
    <source>
        <dbReference type="Proteomes" id="UP000790787"/>
    </source>
</evidence>
<protein>
    <submittedName>
        <fullName evidence="2">Uncharacterized protein LOC142167041</fullName>
    </submittedName>
</protein>